<dbReference type="Proteomes" id="UP000294752">
    <property type="component" value="Unassembled WGS sequence"/>
</dbReference>
<sequence>MENQGQTFAQLYHQALVNPKEVSQEDFDLLLSRYPYSQPLHFALERRKFLCGELTKLGSRAILLASSPNWLHDYIQLPVQDIPFIAADDEDALVADLTSPAVSAISVLPEQDIPVSEHAETQENQVKGAVETSNDTTEAPALSDIDQEDEGVADRRNVEPLIAAANESDHVTDKQISIDHSHDETPVEEAAISNSVTDDEVHVDHSHDAEPVEEAAISNSVTDDEVNVDHSHDEAPVEEAAISHRVGADGTAAADKPKPEEIAADIPDEGNATEVNVADTIKEDGSFADATSAEQAENDERIDADRENSRNIDLHSDSLSHLTTEEENAALENLVHEGIGGGDYFALHNKEIRWETNVGLSGNKETGKNSGVISQPADPQKEEDVSVYNDELMPYSFRWWLHKTRLEYADTYQPFASPYLPTNKKSSFDPEAFDKVVLDQQIRENIIHLQSPEDKLSDEVKKRAVTFSRVDKTTEVIERFIREEPQIQPPPADQLNMENKARKSSEEQFTLVTETLANIYASQGMYVKAIEVYKKLILKFPEKKSYFATQIKGLEEKLY</sequence>
<evidence type="ECO:0000313" key="2">
    <source>
        <dbReference type="EMBL" id="TDS13860.1"/>
    </source>
</evidence>
<protein>
    <recommendedName>
        <fullName evidence="4">Tetratricopeptide repeat protein</fullName>
    </recommendedName>
</protein>
<name>A0A4R7CZN5_9SPHI</name>
<evidence type="ECO:0008006" key="4">
    <source>
        <dbReference type="Google" id="ProtNLM"/>
    </source>
</evidence>
<feature type="compositionally biased region" description="Basic and acidic residues" evidence="1">
    <location>
        <begin position="298"/>
        <end position="309"/>
    </location>
</feature>
<accession>A0A4R7CZN5</accession>
<evidence type="ECO:0000313" key="3">
    <source>
        <dbReference type="Proteomes" id="UP000294752"/>
    </source>
</evidence>
<reference evidence="2 3" key="1">
    <citation type="submission" date="2019-03" db="EMBL/GenBank/DDBJ databases">
        <title>Genomic Encyclopedia of Type Strains, Phase III (KMG-III): the genomes of soil and plant-associated and newly described type strains.</title>
        <authorList>
            <person name="Whitman W."/>
        </authorList>
    </citation>
    <scope>NUCLEOTIDE SEQUENCE [LARGE SCALE GENOMIC DNA]</scope>
    <source>
        <strain evidence="2 3">CGMCC 1.12801</strain>
    </source>
</reference>
<dbReference type="EMBL" id="SNZV01000004">
    <property type="protein sequence ID" value="TDS13860.1"/>
    <property type="molecule type" value="Genomic_DNA"/>
</dbReference>
<gene>
    <name evidence="2" type="ORF">B0I21_104186</name>
</gene>
<feature type="region of interest" description="Disordered" evidence="1">
    <location>
        <begin position="285"/>
        <end position="309"/>
    </location>
</feature>
<dbReference type="OrthoDB" id="594666at2"/>
<keyword evidence="3" id="KW-1185">Reference proteome</keyword>
<proteinExistence type="predicted"/>
<evidence type="ECO:0000256" key="1">
    <source>
        <dbReference type="SAM" id="MobiDB-lite"/>
    </source>
</evidence>
<comment type="caution">
    <text evidence="2">The sequence shown here is derived from an EMBL/GenBank/DDBJ whole genome shotgun (WGS) entry which is preliminary data.</text>
</comment>
<feature type="region of interest" description="Disordered" evidence="1">
    <location>
        <begin position="117"/>
        <end position="152"/>
    </location>
</feature>
<organism evidence="2 3">
    <name type="scientific">Sphingobacterium paludis</name>
    <dbReference type="NCBI Taxonomy" id="1476465"/>
    <lineage>
        <taxon>Bacteria</taxon>
        <taxon>Pseudomonadati</taxon>
        <taxon>Bacteroidota</taxon>
        <taxon>Sphingobacteriia</taxon>
        <taxon>Sphingobacteriales</taxon>
        <taxon>Sphingobacteriaceae</taxon>
        <taxon>Sphingobacterium</taxon>
    </lineage>
</organism>
<dbReference type="RefSeq" id="WP_133640166.1">
    <property type="nucleotide sequence ID" value="NZ_SNZV01000004.1"/>
</dbReference>
<dbReference type="AlphaFoldDB" id="A0A4R7CZN5"/>